<evidence type="ECO:0000313" key="2">
    <source>
        <dbReference type="Proteomes" id="UP000789525"/>
    </source>
</evidence>
<reference evidence="1" key="1">
    <citation type="submission" date="2021-06" db="EMBL/GenBank/DDBJ databases">
        <authorList>
            <person name="Kallberg Y."/>
            <person name="Tangrot J."/>
            <person name="Rosling A."/>
        </authorList>
    </citation>
    <scope>NUCLEOTIDE SEQUENCE</scope>
    <source>
        <strain evidence="1">CL356</strain>
    </source>
</reference>
<gene>
    <name evidence="1" type="ORF">ACOLOM_LOCUS651</name>
</gene>
<keyword evidence="2" id="KW-1185">Reference proteome</keyword>
<evidence type="ECO:0000313" key="1">
    <source>
        <dbReference type="EMBL" id="CAG8448631.1"/>
    </source>
</evidence>
<proteinExistence type="predicted"/>
<protein>
    <submittedName>
        <fullName evidence="1">3794_t:CDS:1</fullName>
    </submittedName>
</protein>
<accession>A0ACA9K2X2</accession>
<sequence length="246" mass="28386">MGNILARKRTAKKRPKNIDDKLLFNEENEIDRTQVEHHMYRTLWGGNFLAPVRDILVKGDAIVLDFGDLNGSLPFGDNQFDFVHTRFKYLNYTKEQWEKKVVKELVRVLKPGGWIEMFELECDGINNGPISKHYIQLFREAALKKNIDPDLVFHLPGILASTEGIDSSTICHASKVVPMGSWGGKIGELVQHNTTEFVRKINVVLRMPETKTEDLVAQQIEELNYYKTSIRMHKFYARKAFTSRDC</sequence>
<dbReference type="Proteomes" id="UP000789525">
    <property type="component" value="Unassembled WGS sequence"/>
</dbReference>
<comment type="caution">
    <text evidence="1">The sequence shown here is derived from an EMBL/GenBank/DDBJ whole genome shotgun (WGS) entry which is preliminary data.</text>
</comment>
<name>A0ACA9K2X2_9GLOM</name>
<organism evidence="1 2">
    <name type="scientific">Acaulospora colombiana</name>
    <dbReference type="NCBI Taxonomy" id="27376"/>
    <lineage>
        <taxon>Eukaryota</taxon>
        <taxon>Fungi</taxon>
        <taxon>Fungi incertae sedis</taxon>
        <taxon>Mucoromycota</taxon>
        <taxon>Glomeromycotina</taxon>
        <taxon>Glomeromycetes</taxon>
        <taxon>Diversisporales</taxon>
        <taxon>Acaulosporaceae</taxon>
        <taxon>Acaulospora</taxon>
    </lineage>
</organism>
<dbReference type="EMBL" id="CAJVPT010000697">
    <property type="protein sequence ID" value="CAG8448631.1"/>
    <property type="molecule type" value="Genomic_DNA"/>
</dbReference>